<feature type="transmembrane region" description="Helical" evidence="1">
    <location>
        <begin position="148"/>
        <end position="167"/>
    </location>
</feature>
<keyword evidence="3" id="KW-1185">Reference proteome</keyword>
<feature type="transmembrane region" description="Helical" evidence="1">
    <location>
        <begin position="371"/>
        <end position="389"/>
    </location>
</feature>
<keyword evidence="1" id="KW-1133">Transmembrane helix</keyword>
<dbReference type="NCBIfam" id="NF045937">
    <property type="entry name" value="MSC_0624_12TM"/>
    <property type="match status" value="1"/>
</dbReference>
<feature type="transmembrane region" description="Helical" evidence="1">
    <location>
        <begin position="311"/>
        <end position="330"/>
    </location>
</feature>
<accession>A0ABY5J3C5</accession>
<feature type="transmembrane region" description="Helical" evidence="1">
    <location>
        <begin position="115"/>
        <end position="136"/>
    </location>
</feature>
<gene>
    <name evidence="2" type="ORF">NPA09_00435</name>
</gene>
<feature type="transmembrane region" description="Helical" evidence="1">
    <location>
        <begin position="79"/>
        <end position="103"/>
    </location>
</feature>
<keyword evidence="1" id="KW-0812">Transmembrane</keyword>
<protein>
    <recommendedName>
        <fullName evidence="4">Transmembrane protein</fullName>
    </recommendedName>
</protein>
<sequence length="486" mass="56852">MNLSATKLSNQTIFDDNQKLLAAKRNNLIVFIYKAVIIAFFLISFSVLLFTSKNSIFGKNLNKSLYFFLDFTKLATEQINWILLFRASCLGFVYFYSIFKVYLYINKNKEHIKLYAIWLGLYLSLSLATFVIFLTYQSDQANEIIKLLFLLVPLVLIDISLTLFMFFTRRKLQPIIYGSKWPLIIDICARVTLTAIVFAFFFKWIYSGGEYHIVLSYNEFYSWLLKLFGTKTFVNFMIIIFGFIVFGLLLVGLKIYDIWSIAYRQWDSENFKDRMLLYLVGLVSCFIWLISLFALKIPNDNIFNPNSPSNYLYLLFGLLNIIVLALYFVVTKLNKLRIDSSLIKNLYLAFFEWLIWTLFLVGVLLTQNTTITVVNLLLTIVASLLIFYFHLKSIKRFEFTSLIFITFNILLILVMAVFFGFNQILLSEGNKSFYVFDSKLSLMSILVSIIVIYQTLFIVYALSRIFTIYIKASFVNKRKVQNEESK</sequence>
<organism evidence="2 3">
    <name type="scientific">Mycoplasmopsis equigenitalium</name>
    <dbReference type="NCBI Taxonomy" id="114883"/>
    <lineage>
        <taxon>Bacteria</taxon>
        <taxon>Bacillati</taxon>
        <taxon>Mycoplasmatota</taxon>
        <taxon>Mycoplasmoidales</taxon>
        <taxon>Metamycoplasmataceae</taxon>
        <taxon>Mycoplasmopsis</taxon>
    </lineage>
</organism>
<feature type="transmembrane region" description="Helical" evidence="1">
    <location>
        <begin position="233"/>
        <end position="256"/>
    </location>
</feature>
<evidence type="ECO:0000313" key="2">
    <source>
        <dbReference type="EMBL" id="UUD37031.1"/>
    </source>
</evidence>
<feature type="transmembrane region" description="Helical" evidence="1">
    <location>
        <begin position="187"/>
        <end position="206"/>
    </location>
</feature>
<evidence type="ECO:0000256" key="1">
    <source>
        <dbReference type="SAM" id="Phobius"/>
    </source>
</evidence>
<proteinExistence type="predicted"/>
<dbReference type="RefSeq" id="WP_129722471.1">
    <property type="nucleotide sequence ID" value="NZ_CP101808.1"/>
</dbReference>
<evidence type="ECO:0008006" key="4">
    <source>
        <dbReference type="Google" id="ProtNLM"/>
    </source>
</evidence>
<feature type="transmembrane region" description="Helical" evidence="1">
    <location>
        <begin position="276"/>
        <end position="295"/>
    </location>
</feature>
<evidence type="ECO:0000313" key="3">
    <source>
        <dbReference type="Proteomes" id="UP001059576"/>
    </source>
</evidence>
<feature type="transmembrane region" description="Helical" evidence="1">
    <location>
        <begin position="28"/>
        <end position="50"/>
    </location>
</feature>
<feature type="transmembrane region" description="Helical" evidence="1">
    <location>
        <begin position="342"/>
        <end position="365"/>
    </location>
</feature>
<keyword evidence="1" id="KW-0472">Membrane</keyword>
<dbReference type="Proteomes" id="UP001059576">
    <property type="component" value="Chromosome"/>
</dbReference>
<feature type="transmembrane region" description="Helical" evidence="1">
    <location>
        <begin position="401"/>
        <end position="421"/>
    </location>
</feature>
<feature type="transmembrane region" description="Helical" evidence="1">
    <location>
        <begin position="441"/>
        <end position="462"/>
    </location>
</feature>
<dbReference type="EMBL" id="CP101808">
    <property type="protein sequence ID" value="UUD37031.1"/>
    <property type="molecule type" value="Genomic_DNA"/>
</dbReference>
<reference evidence="2" key="1">
    <citation type="submission" date="2022-07" db="EMBL/GenBank/DDBJ databases">
        <title>Complete genome of Mycoplasma equigenitalium type strain T37.</title>
        <authorList>
            <person name="Spergser J."/>
        </authorList>
    </citation>
    <scope>NUCLEOTIDE SEQUENCE</scope>
    <source>
        <strain evidence="2">T37</strain>
    </source>
</reference>
<name>A0ABY5J3C5_9BACT</name>